<keyword evidence="8" id="KW-1185">Reference proteome</keyword>
<keyword evidence="3" id="KW-0963">Cytoplasm</keyword>
<feature type="compositionally biased region" description="Low complexity" evidence="5">
    <location>
        <begin position="27"/>
        <end position="53"/>
    </location>
</feature>
<feature type="domain" description="WPP" evidence="6">
    <location>
        <begin position="57"/>
        <end position="148"/>
    </location>
</feature>
<evidence type="ECO:0000256" key="1">
    <source>
        <dbReference type="ARBA" id="ARBA00004123"/>
    </source>
</evidence>
<name>A0AAN7J5W0_QUERU</name>
<comment type="caution">
    <text evidence="7">The sequence shown here is derived from an EMBL/GenBank/DDBJ whole genome shotgun (WGS) entry which is preliminary data.</text>
</comment>
<dbReference type="GO" id="GO:0005634">
    <property type="term" value="C:nucleus"/>
    <property type="evidence" value="ECO:0007669"/>
    <property type="project" value="UniProtKB-SubCell"/>
</dbReference>
<proteinExistence type="predicted"/>
<evidence type="ECO:0000259" key="6">
    <source>
        <dbReference type="Pfam" id="PF13943"/>
    </source>
</evidence>
<evidence type="ECO:0000256" key="4">
    <source>
        <dbReference type="ARBA" id="ARBA00023242"/>
    </source>
</evidence>
<accession>A0AAN7J5W0</accession>
<feature type="compositionally biased region" description="Low complexity" evidence="5">
    <location>
        <begin position="144"/>
        <end position="157"/>
    </location>
</feature>
<dbReference type="PANTHER" id="PTHR34362:SF1">
    <property type="entry name" value="WPP DOMAIN-CONTAINING PROTEIN 1-RELATED"/>
    <property type="match status" value="1"/>
</dbReference>
<dbReference type="InterPro" id="IPR038214">
    <property type="entry name" value="WPP_sf"/>
</dbReference>
<feature type="region of interest" description="Disordered" evidence="5">
    <location>
        <begin position="1"/>
        <end position="53"/>
    </location>
</feature>
<keyword evidence="4" id="KW-0539">Nucleus</keyword>
<evidence type="ECO:0000256" key="5">
    <source>
        <dbReference type="SAM" id="MobiDB-lite"/>
    </source>
</evidence>
<reference evidence="7 8" key="1">
    <citation type="journal article" date="2023" name="G3 (Bethesda)">
        <title>A haplotype-resolved chromosome-scale genome for Quercus rubra L. provides insights into the genetics of adaptive traits for red oak species.</title>
        <authorList>
            <person name="Kapoor B."/>
            <person name="Jenkins J."/>
            <person name="Schmutz J."/>
            <person name="Zhebentyayeva T."/>
            <person name="Kuelheim C."/>
            <person name="Coggeshall M."/>
            <person name="Heim C."/>
            <person name="Lasky J.R."/>
            <person name="Leites L."/>
            <person name="Islam-Faridi N."/>
            <person name="Romero-Severson J."/>
            <person name="DeLeo V.L."/>
            <person name="Lucas S.M."/>
            <person name="Lazic D."/>
            <person name="Gailing O."/>
            <person name="Carlson J."/>
            <person name="Staton M."/>
        </authorList>
    </citation>
    <scope>NUCLEOTIDE SEQUENCE [LARGE SCALE GENOMIC DNA]</scope>
    <source>
        <strain evidence="7">Pseudo-F2</strain>
    </source>
</reference>
<organism evidence="7 8">
    <name type="scientific">Quercus rubra</name>
    <name type="common">Northern red oak</name>
    <name type="synonym">Quercus borealis</name>
    <dbReference type="NCBI Taxonomy" id="3512"/>
    <lineage>
        <taxon>Eukaryota</taxon>
        <taxon>Viridiplantae</taxon>
        <taxon>Streptophyta</taxon>
        <taxon>Embryophyta</taxon>
        <taxon>Tracheophyta</taxon>
        <taxon>Spermatophyta</taxon>
        <taxon>Magnoliopsida</taxon>
        <taxon>eudicotyledons</taxon>
        <taxon>Gunneridae</taxon>
        <taxon>Pentapetalae</taxon>
        <taxon>rosids</taxon>
        <taxon>fabids</taxon>
        <taxon>Fagales</taxon>
        <taxon>Fagaceae</taxon>
        <taxon>Quercus</taxon>
    </lineage>
</organism>
<dbReference type="Gene3D" id="1.10.246.200">
    <property type="entry name" value="WPP domain"/>
    <property type="match status" value="1"/>
</dbReference>
<dbReference type="InterPro" id="IPR044692">
    <property type="entry name" value="WPP1/2/3"/>
</dbReference>
<evidence type="ECO:0000256" key="3">
    <source>
        <dbReference type="ARBA" id="ARBA00022490"/>
    </source>
</evidence>
<dbReference type="PANTHER" id="PTHR34362">
    <property type="entry name" value="WPP DOMAIN-CONTAINING PROTEIN 1-RELATED"/>
    <property type="match status" value="1"/>
</dbReference>
<dbReference type="Proteomes" id="UP001324115">
    <property type="component" value="Unassembled WGS sequence"/>
</dbReference>
<comment type="subcellular location">
    <subcellularLocation>
        <location evidence="2">Cytoplasm</location>
    </subcellularLocation>
    <subcellularLocation>
        <location evidence="1">Nucleus</location>
    </subcellularLocation>
</comment>
<dbReference type="GO" id="GO:0005737">
    <property type="term" value="C:cytoplasm"/>
    <property type="evidence" value="ECO:0007669"/>
    <property type="project" value="UniProtKB-SubCell"/>
</dbReference>
<evidence type="ECO:0000313" key="7">
    <source>
        <dbReference type="EMBL" id="KAK4599290.1"/>
    </source>
</evidence>
<dbReference type="GO" id="GO:0048527">
    <property type="term" value="P:lateral root development"/>
    <property type="evidence" value="ECO:0007669"/>
    <property type="project" value="InterPro"/>
</dbReference>
<dbReference type="EMBL" id="JAXUIC010000002">
    <property type="protein sequence ID" value="KAK4599290.1"/>
    <property type="molecule type" value="Genomic_DNA"/>
</dbReference>
<sequence length="182" mass="19221">MTESESTIAPPTPEMESEYQDQDHEQQQQPNPTKKPTNNGNTTTTTAAAANTNTLAFSIWPPTQRTRDAVVARLVETLSTQSILSKRYGTLPSDEASSAARLIEEEAFSAAAASASAEDDGIEILQVYSREISRRMLDTVKNRASSAASSVDDAGAAPQTPSLEAASATAASEDNSPAVTES</sequence>
<feature type="region of interest" description="Disordered" evidence="5">
    <location>
        <begin position="141"/>
        <end position="182"/>
    </location>
</feature>
<protein>
    <recommendedName>
        <fullName evidence="6">WPP domain-containing protein</fullName>
    </recommendedName>
</protein>
<dbReference type="GO" id="GO:0000278">
    <property type="term" value="P:mitotic cell cycle"/>
    <property type="evidence" value="ECO:0007669"/>
    <property type="project" value="InterPro"/>
</dbReference>
<gene>
    <name evidence="7" type="ORF">RGQ29_009378</name>
</gene>
<dbReference type="InterPro" id="IPR025265">
    <property type="entry name" value="WPP_dom"/>
</dbReference>
<feature type="compositionally biased region" description="Low complexity" evidence="5">
    <location>
        <begin position="164"/>
        <end position="173"/>
    </location>
</feature>
<dbReference type="AlphaFoldDB" id="A0AAN7J5W0"/>
<evidence type="ECO:0000313" key="8">
    <source>
        <dbReference type="Proteomes" id="UP001324115"/>
    </source>
</evidence>
<evidence type="ECO:0000256" key="2">
    <source>
        <dbReference type="ARBA" id="ARBA00004496"/>
    </source>
</evidence>
<dbReference type="Pfam" id="PF13943">
    <property type="entry name" value="WPP"/>
    <property type="match status" value="1"/>
</dbReference>